<dbReference type="InterPro" id="IPR036322">
    <property type="entry name" value="WD40_repeat_dom_sf"/>
</dbReference>
<protein>
    <recommendedName>
        <fullName evidence="5">WDR5-like beta-propeller domain-containing protein</fullName>
    </recommendedName>
</protein>
<dbReference type="InterPro" id="IPR019775">
    <property type="entry name" value="WD40_repeat_CS"/>
</dbReference>
<dbReference type="Proteomes" id="UP001516023">
    <property type="component" value="Unassembled WGS sequence"/>
</dbReference>
<keyword evidence="7" id="KW-1185">Reference proteome</keyword>
<dbReference type="PANTHER" id="PTHR19879:SF9">
    <property type="entry name" value="TRANSCRIPTION INITIATION FACTOR TFIID SUBUNIT 5"/>
    <property type="match status" value="1"/>
</dbReference>
<dbReference type="PRINTS" id="PR00320">
    <property type="entry name" value="GPROTEINBRPT"/>
</dbReference>
<feature type="repeat" description="WD" evidence="3">
    <location>
        <begin position="171"/>
        <end position="212"/>
    </location>
</feature>
<dbReference type="PROSITE" id="PS50294">
    <property type="entry name" value="WD_REPEATS_REGION"/>
    <property type="match status" value="4"/>
</dbReference>
<dbReference type="GO" id="GO:0006325">
    <property type="term" value="P:chromatin organization"/>
    <property type="evidence" value="ECO:0007669"/>
    <property type="project" value="UniProtKB-KW"/>
</dbReference>
<dbReference type="InterPro" id="IPR059122">
    <property type="entry name" value="Beta-prop_WDR5-like"/>
</dbReference>
<dbReference type="InterPro" id="IPR015943">
    <property type="entry name" value="WD40/YVTN_repeat-like_dom_sf"/>
</dbReference>
<reference evidence="6 7" key="1">
    <citation type="journal article" date="2020" name="G3 (Bethesda)">
        <title>Improved Reference Genome for Cyclotella cryptica CCMP332, a Model for Cell Wall Morphogenesis, Salinity Adaptation, and Lipid Production in Diatoms (Bacillariophyta).</title>
        <authorList>
            <person name="Roberts W.R."/>
            <person name="Downey K.M."/>
            <person name="Ruck E.C."/>
            <person name="Traller J.C."/>
            <person name="Alverson A.J."/>
        </authorList>
    </citation>
    <scope>NUCLEOTIDE SEQUENCE [LARGE SCALE GENOMIC DNA]</scope>
    <source>
        <strain evidence="6 7">CCMP332</strain>
    </source>
</reference>
<feature type="repeat" description="WD" evidence="3">
    <location>
        <begin position="213"/>
        <end position="254"/>
    </location>
</feature>
<dbReference type="AlphaFoldDB" id="A0ABD3QAZ1"/>
<evidence type="ECO:0000259" key="5">
    <source>
        <dbReference type="Pfam" id="PF25175"/>
    </source>
</evidence>
<dbReference type="Pfam" id="PF25175">
    <property type="entry name" value="Beta-prop_WDR5"/>
    <property type="match status" value="1"/>
</dbReference>
<dbReference type="SMART" id="SM00320">
    <property type="entry name" value="WD40"/>
    <property type="match status" value="7"/>
</dbReference>
<dbReference type="PANTHER" id="PTHR19879">
    <property type="entry name" value="TRANSCRIPTION INITIATION FACTOR TFIID"/>
    <property type="match status" value="1"/>
</dbReference>
<feature type="domain" description="WDR5-like beta-propeller" evidence="5">
    <location>
        <begin position="75"/>
        <end position="397"/>
    </location>
</feature>
<dbReference type="PROSITE" id="PS50082">
    <property type="entry name" value="WD_REPEATS_2"/>
    <property type="match status" value="4"/>
</dbReference>
<evidence type="ECO:0000256" key="4">
    <source>
        <dbReference type="SAM" id="MobiDB-lite"/>
    </source>
</evidence>
<keyword evidence="2" id="KW-0677">Repeat</keyword>
<feature type="compositionally biased region" description="Low complexity" evidence="4">
    <location>
        <begin position="1"/>
        <end position="18"/>
    </location>
</feature>
<evidence type="ECO:0000256" key="2">
    <source>
        <dbReference type="ARBA" id="ARBA00022737"/>
    </source>
</evidence>
<feature type="region of interest" description="Disordered" evidence="4">
    <location>
        <begin position="1"/>
        <end position="32"/>
    </location>
</feature>
<evidence type="ECO:0000256" key="1">
    <source>
        <dbReference type="ARBA" id="ARBA00022574"/>
    </source>
</evidence>
<dbReference type="InterPro" id="IPR020472">
    <property type="entry name" value="WD40_PAC1"/>
</dbReference>
<accession>A0ABD3QAZ1</accession>
<organism evidence="6 7">
    <name type="scientific">Cyclotella cryptica</name>
    <dbReference type="NCBI Taxonomy" id="29204"/>
    <lineage>
        <taxon>Eukaryota</taxon>
        <taxon>Sar</taxon>
        <taxon>Stramenopiles</taxon>
        <taxon>Ochrophyta</taxon>
        <taxon>Bacillariophyta</taxon>
        <taxon>Coscinodiscophyceae</taxon>
        <taxon>Thalassiosirophycidae</taxon>
        <taxon>Stephanodiscales</taxon>
        <taxon>Stephanodiscaceae</taxon>
        <taxon>Cyclotella</taxon>
    </lineage>
</organism>
<dbReference type="GO" id="GO:0005634">
    <property type="term" value="C:nucleus"/>
    <property type="evidence" value="ECO:0007669"/>
    <property type="project" value="UniProtKB-SubCell"/>
</dbReference>
<dbReference type="InterPro" id="IPR001680">
    <property type="entry name" value="WD40_rpt"/>
</dbReference>
<evidence type="ECO:0000313" key="7">
    <source>
        <dbReference type="Proteomes" id="UP001516023"/>
    </source>
</evidence>
<sequence length="408" mass="43866">METTANPTLNTTAPSNPTTRKRPRHASSPPRPYVLLPFHGEHKRAISSLSFAPTLPCHTNPSSLNACASEILARCATASADGSAKIWDISREMWNETSSQRGDGSISRGLKPTSTLQGHARGINDVSWSPSAMYLATASDDKTLRLWDISTSSSSSPSSEEEATGDALVEFRGHLDFVFSCSFSPASDLLASGSFDSTVKLWDVRCGSCVCTLPAHSDPVTSVCFNYDGTCVASASHDGLARVWDVGTGECLKTIVGEESSEGVAVGCVKFSPNGRFLLSGSLDGRVRLWDLVAGRWCFTGEKSETKRKGRCTKTYRGHVNSRFCVFSTFSTVNPLRNLVVTGSEDGKVYLYDLQSRMVRQTLDGHGGDEVLAVDAHDSLELIGSGGMTKDRTVRFWGVAGGESQPDV</sequence>
<dbReference type="EMBL" id="JABMIG020000055">
    <property type="protein sequence ID" value="KAL3797350.1"/>
    <property type="molecule type" value="Genomic_DNA"/>
</dbReference>
<comment type="caution">
    <text evidence="6">The sequence shown here is derived from an EMBL/GenBank/DDBJ whole genome shotgun (WGS) entry which is preliminary data.</text>
</comment>
<dbReference type="PROSITE" id="PS00678">
    <property type="entry name" value="WD_REPEATS_1"/>
    <property type="match status" value="4"/>
</dbReference>
<evidence type="ECO:0000256" key="3">
    <source>
        <dbReference type="PROSITE-ProRule" id="PRU00221"/>
    </source>
</evidence>
<gene>
    <name evidence="6" type="ORF">HJC23_010476</name>
</gene>
<name>A0ABD3QAZ1_9STRA</name>
<feature type="region of interest" description="Disordered" evidence="4">
    <location>
        <begin position="97"/>
        <end position="117"/>
    </location>
</feature>
<feature type="repeat" description="WD" evidence="3">
    <location>
        <begin position="116"/>
        <end position="157"/>
    </location>
</feature>
<dbReference type="SUPFAM" id="SSF50978">
    <property type="entry name" value="WD40 repeat-like"/>
    <property type="match status" value="1"/>
</dbReference>
<proteinExistence type="predicted"/>
<dbReference type="CDD" id="cd00200">
    <property type="entry name" value="WD40"/>
    <property type="match status" value="1"/>
</dbReference>
<feature type="repeat" description="WD" evidence="3">
    <location>
        <begin position="259"/>
        <end position="292"/>
    </location>
</feature>
<evidence type="ECO:0000313" key="6">
    <source>
        <dbReference type="EMBL" id="KAL3797350.1"/>
    </source>
</evidence>
<keyword evidence="1 3" id="KW-0853">WD repeat</keyword>
<dbReference type="Gene3D" id="2.130.10.10">
    <property type="entry name" value="YVTN repeat-like/Quinoprotein amine dehydrogenase"/>
    <property type="match status" value="1"/>
</dbReference>